<feature type="compositionally biased region" description="Basic and acidic residues" evidence="8">
    <location>
        <begin position="8"/>
        <end position="18"/>
    </location>
</feature>
<evidence type="ECO:0000256" key="2">
    <source>
        <dbReference type="ARBA" id="ARBA00022723"/>
    </source>
</evidence>
<feature type="region of interest" description="Disordered" evidence="8">
    <location>
        <begin position="180"/>
        <end position="233"/>
    </location>
</feature>
<keyword evidence="2" id="KW-0479">Metal-binding</keyword>
<feature type="compositionally biased region" description="Low complexity" evidence="8">
    <location>
        <begin position="254"/>
        <end position="271"/>
    </location>
</feature>
<keyword evidence="7" id="KW-0539">Nucleus</keyword>
<organism evidence="10 11">
    <name type="scientific">Zygosaccharomyces mellis</name>
    <dbReference type="NCBI Taxonomy" id="42258"/>
    <lineage>
        <taxon>Eukaryota</taxon>
        <taxon>Fungi</taxon>
        <taxon>Dikarya</taxon>
        <taxon>Ascomycota</taxon>
        <taxon>Saccharomycotina</taxon>
        <taxon>Saccharomycetes</taxon>
        <taxon>Saccharomycetales</taxon>
        <taxon>Saccharomycetaceae</taxon>
        <taxon>Zygosaccharomyces</taxon>
    </lineage>
</organism>
<dbReference type="GO" id="GO:0001216">
    <property type="term" value="F:DNA-binding transcription activator activity"/>
    <property type="evidence" value="ECO:0007669"/>
    <property type="project" value="UniProtKB-ARBA"/>
</dbReference>
<evidence type="ECO:0000259" key="9">
    <source>
        <dbReference type="PROSITE" id="PS50048"/>
    </source>
</evidence>
<evidence type="ECO:0000313" key="10">
    <source>
        <dbReference type="EMBL" id="GCE97141.1"/>
    </source>
</evidence>
<dbReference type="CDD" id="cd00067">
    <property type="entry name" value="GAL4"/>
    <property type="match status" value="1"/>
</dbReference>
<evidence type="ECO:0000256" key="5">
    <source>
        <dbReference type="ARBA" id="ARBA00023125"/>
    </source>
</evidence>
<sequence length="1203" mass="133570">MDYSPQVKGEERRLEKLPLKRSSSHDPTIPSEGSKKLQRCKSEGPHYPVTTSSGDVSVPPHANNQLNLAGQHGSTGHRPVTSCTHCRQHKIKCNASENFPGPCLRCERMGLNCQIDPQFRPKKGSQLQNLRRDVDELKLKIEYLTRNESLFAKALQQSSMGQELINTLKTIDVAKVNESVNSQTPQKLQQRPLRTTSQQGKVSVQTYLSTSKPHLLQEDMKGQSVNNREGNISKRDIPLVLQMALQRNRNMVGVDSPNNNDNSNVDQNTNTPGSQIASPSLSPPPTSYRGLKGHGTGNAGSSQNNTSFWMENVPDPTNNNNNSSNDANDDNADINRTGGSAGSDASAKKPPVVATTNAIPLLPSPYAGIDEFVIGDVRISIEKANELHEIFVTRFLPYFPIMYTNNATELYSQSQLLFWTVMLTSCLSDPQPSLYIKLAALIKQLAIETCWIRTPRSTHIIQALLILSIWPLPNQKVLDDCSYRFVGLAKSLSYQLGLHRGEFISEFTRTQTSMPDAEKWRTRTWLGVFFTELCWASVLGLPPTSQTDYLVEEARMSAEEDEFPSQVKEETNKFEGYNIRDDNDHFNVNDKHDNNHSKEIGNDKTKLPKNFRRLIYLAHFQAELCKVMGSSVESPDGLMEPRGRARSLATLEGELETLNNSLDFGQDTAVYIYYLYVKLMVCCFAFLPGTPPEDQSRYVTEAYLCATKVVTLLVKLLEKQQLIELPIYIRQGATYAALILFKLQLTPLLLNRYLDSARQSIVTVHRLFRNQLSAWVTAVENDISRTASVLEKLNFVLITHPTVFVEEDGIISRMRSHLTGSLFYDLVWCVHEARRREMDPQYNEDALKKAAVKFKARGGNSPFTTSSRRLYPLPFYNQISKEDFETVIQTTPGGTTVSTLVPTKTALNNARNLAEQKKDSNGTIMEINGIPLSMLDETGSVKLEHILGSGVNSKSIGGTTLAATESGVLTQPTAVDNFSNFPDSSTQSLNLETSLGFNSGKRNTGINESGMQTTPTFLHEPNMQRSSSTPVQPAGAATSNISSAAAMPTGSTAQSGYIQRPNNTNSLFDLHNTSFPSSLNRPFAPLQEKYSTNSDSNNTISTNNSGEDSHGNAGLKVNLDNYPNLNIFLNSNQPTPMPTNNSNNNPSLTVNGMPNVPAEQRNSMGQLSELDAFFQQQSTGWLEGNSSNDDFLGWFDMDMEQKF</sequence>
<dbReference type="InterPro" id="IPR007219">
    <property type="entry name" value="XnlR_reg_dom"/>
</dbReference>
<dbReference type="CDD" id="cd12148">
    <property type="entry name" value="fungal_TF_MHR"/>
    <property type="match status" value="1"/>
</dbReference>
<keyword evidence="6" id="KW-0804">Transcription</keyword>
<keyword evidence="3" id="KW-0862">Zinc</keyword>
<dbReference type="PROSITE" id="PS50048">
    <property type="entry name" value="ZN2_CY6_FUNGAL_2"/>
    <property type="match status" value="1"/>
</dbReference>
<dbReference type="GO" id="GO:0000981">
    <property type="term" value="F:DNA-binding transcription factor activity, RNA polymerase II-specific"/>
    <property type="evidence" value="ECO:0007669"/>
    <property type="project" value="InterPro"/>
</dbReference>
<dbReference type="GO" id="GO:0008270">
    <property type="term" value="F:zinc ion binding"/>
    <property type="evidence" value="ECO:0007669"/>
    <property type="project" value="InterPro"/>
</dbReference>
<evidence type="ECO:0000256" key="4">
    <source>
        <dbReference type="ARBA" id="ARBA00023015"/>
    </source>
</evidence>
<dbReference type="GO" id="GO:0000976">
    <property type="term" value="F:transcription cis-regulatory region binding"/>
    <property type="evidence" value="ECO:0007669"/>
    <property type="project" value="TreeGrafter"/>
</dbReference>
<accession>A0A4C2DZM2</accession>
<dbReference type="PANTHER" id="PTHR31845">
    <property type="entry name" value="FINGER DOMAIN PROTEIN, PUTATIVE-RELATED"/>
    <property type="match status" value="1"/>
</dbReference>
<feature type="region of interest" description="Disordered" evidence="8">
    <location>
        <begin position="1"/>
        <end position="64"/>
    </location>
</feature>
<name>A0A4C2DZM2_9SACH</name>
<feature type="region of interest" description="Disordered" evidence="8">
    <location>
        <begin position="251"/>
        <end position="350"/>
    </location>
</feature>
<keyword evidence="5" id="KW-0238">DNA-binding</keyword>
<protein>
    <submittedName>
        <fullName evidence="10">Suppressor protein sef1</fullName>
    </submittedName>
</protein>
<evidence type="ECO:0000313" key="11">
    <source>
        <dbReference type="Proteomes" id="UP000301737"/>
    </source>
</evidence>
<dbReference type="GO" id="GO:0005634">
    <property type="term" value="C:nucleus"/>
    <property type="evidence" value="ECO:0007669"/>
    <property type="project" value="UniProtKB-SubCell"/>
</dbReference>
<dbReference type="Proteomes" id="UP000301737">
    <property type="component" value="Unassembled WGS sequence"/>
</dbReference>
<dbReference type="Pfam" id="PF00172">
    <property type="entry name" value="Zn_clus"/>
    <property type="match status" value="1"/>
</dbReference>
<reference evidence="10 11" key="1">
    <citation type="submission" date="2019-01" db="EMBL/GenBank/DDBJ databases">
        <title>Draft Genome Sequencing of Zygosaccharomyces mellis Ca-7.</title>
        <authorList>
            <person name="Shiwa Y."/>
            <person name="Kanesaki Y."/>
            <person name="Ishige T."/>
            <person name="Mura K."/>
            <person name="Hori T."/>
            <person name="Tamura T."/>
        </authorList>
    </citation>
    <scope>NUCLEOTIDE SEQUENCE [LARGE SCALE GENOMIC DNA]</scope>
    <source>
        <strain evidence="10 11">Ca-7</strain>
    </source>
</reference>
<feature type="compositionally biased region" description="Polar residues" evidence="8">
    <location>
        <begin position="299"/>
        <end position="309"/>
    </location>
</feature>
<dbReference type="InterPro" id="IPR051089">
    <property type="entry name" value="prtT"/>
</dbReference>
<gene>
    <name evidence="10" type="primary">SEF1</name>
    <name evidence="10" type="ORF">ZYGM_003991</name>
</gene>
<comment type="caution">
    <text evidence="10">The sequence shown here is derived from an EMBL/GenBank/DDBJ whole genome shotgun (WGS) entry which is preliminary data.</text>
</comment>
<feature type="compositionally biased region" description="Low complexity" evidence="8">
    <location>
        <begin position="1091"/>
        <end position="1105"/>
    </location>
</feature>
<dbReference type="SUPFAM" id="SSF57701">
    <property type="entry name" value="Zn2/Cys6 DNA-binding domain"/>
    <property type="match status" value="1"/>
</dbReference>
<feature type="domain" description="Zn(2)-C6 fungal-type" evidence="9">
    <location>
        <begin position="82"/>
        <end position="115"/>
    </location>
</feature>
<dbReference type="PROSITE" id="PS00463">
    <property type="entry name" value="ZN2_CY6_FUNGAL_1"/>
    <property type="match status" value="1"/>
</dbReference>
<feature type="region of interest" description="Disordered" evidence="8">
    <location>
        <begin position="1088"/>
        <end position="1114"/>
    </location>
</feature>
<dbReference type="PANTHER" id="PTHR31845:SF6">
    <property type="entry name" value="TRANSCRIPTION FACTOR SEF1-RELATED"/>
    <property type="match status" value="1"/>
</dbReference>
<dbReference type="FunFam" id="4.10.240.10:FF:000003">
    <property type="entry name" value="C6 transcription factor (Leu3)"/>
    <property type="match status" value="1"/>
</dbReference>
<evidence type="ECO:0000256" key="7">
    <source>
        <dbReference type="ARBA" id="ARBA00023242"/>
    </source>
</evidence>
<proteinExistence type="predicted"/>
<comment type="subcellular location">
    <subcellularLocation>
        <location evidence="1">Nucleus</location>
    </subcellularLocation>
</comment>
<dbReference type="EMBL" id="BIMX01000001">
    <property type="protein sequence ID" value="GCE97141.1"/>
    <property type="molecule type" value="Genomic_DNA"/>
</dbReference>
<evidence type="ECO:0000256" key="6">
    <source>
        <dbReference type="ARBA" id="ARBA00023163"/>
    </source>
</evidence>
<evidence type="ECO:0000256" key="3">
    <source>
        <dbReference type="ARBA" id="ARBA00022833"/>
    </source>
</evidence>
<dbReference type="AlphaFoldDB" id="A0A4C2DZM2"/>
<evidence type="ECO:0000256" key="8">
    <source>
        <dbReference type="SAM" id="MobiDB-lite"/>
    </source>
</evidence>
<feature type="compositionally biased region" description="Polar residues" evidence="8">
    <location>
        <begin position="180"/>
        <end position="212"/>
    </location>
</feature>
<dbReference type="GO" id="GO:0006351">
    <property type="term" value="P:DNA-templated transcription"/>
    <property type="evidence" value="ECO:0007669"/>
    <property type="project" value="InterPro"/>
</dbReference>
<dbReference type="InterPro" id="IPR001138">
    <property type="entry name" value="Zn2Cys6_DnaBD"/>
</dbReference>
<dbReference type="Pfam" id="PF04082">
    <property type="entry name" value="Fungal_trans"/>
    <property type="match status" value="1"/>
</dbReference>
<dbReference type="InterPro" id="IPR036864">
    <property type="entry name" value="Zn2-C6_fun-type_DNA-bd_sf"/>
</dbReference>
<evidence type="ECO:0000256" key="1">
    <source>
        <dbReference type="ARBA" id="ARBA00004123"/>
    </source>
</evidence>
<dbReference type="OrthoDB" id="3163292at2759"/>
<dbReference type="Gene3D" id="4.10.240.10">
    <property type="entry name" value="Zn(2)-C6 fungal-type DNA-binding domain"/>
    <property type="match status" value="1"/>
</dbReference>
<keyword evidence="4" id="KW-0805">Transcription regulation</keyword>
<keyword evidence="11" id="KW-1185">Reference proteome</keyword>
<dbReference type="SMART" id="SM00906">
    <property type="entry name" value="Fungal_trans"/>
    <property type="match status" value="1"/>
</dbReference>
<dbReference type="SMART" id="SM00066">
    <property type="entry name" value="GAL4"/>
    <property type="match status" value="1"/>
</dbReference>